<accession>A0AAN8V5C2</accession>
<reference evidence="1 2" key="1">
    <citation type="submission" date="2023-12" db="EMBL/GenBank/DDBJ databases">
        <title>A high-quality genome assembly for Dillenia turbinata (Dilleniales).</title>
        <authorList>
            <person name="Chanderbali A."/>
        </authorList>
    </citation>
    <scope>NUCLEOTIDE SEQUENCE [LARGE SCALE GENOMIC DNA]</scope>
    <source>
        <strain evidence="1">LSX21</strain>
        <tissue evidence="1">Leaf</tissue>
    </source>
</reference>
<keyword evidence="2" id="KW-1185">Reference proteome</keyword>
<name>A0AAN8V5C2_9MAGN</name>
<comment type="caution">
    <text evidence="1">The sequence shown here is derived from an EMBL/GenBank/DDBJ whole genome shotgun (WGS) entry which is preliminary data.</text>
</comment>
<organism evidence="1 2">
    <name type="scientific">Dillenia turbinata</name>
    <dbReference type="NCBI Taxonomy" id="194707"/>
    <lineage>
        <taxon>Eukaryota</taxon>
        <taxon>Viridiplantae</taxon>
        <taxon>Streptophyta</taxon>
        <taxon>Embryophyta</taxon>
        <taxon>Tracheophyta</taxon>
        <taxon>Spermatophyta</taxon>
        <taxon>Magnoliopsida</taxon>
        <taxon>eudicotyledons</taxon>
        <taxon>Gunneridae</taxon>
        <taxon>Pentapetalae</taxon>
        <taxon>Dilleniales</taxon>
        <taxon>Dilleniaceae</taxon>
        <taxon>Dillenia</taxon>
    </lineage>
</organism>
<proteinExistence type="predicted"/>
<dbReference type="Proteomes" id="UP001370490">
    <property type="component" value="Unassembled WGS sequence"/>
</dbReference>
<dbReference type="AlphaFoldDB" id="A0AAN8V5C2"/>
<gene>
    <name evidence="1" type="ORF">RJ641_004908</name>
</gene>
<sequence length="56" mass="6326">MLATLPACPFKQISCAWLSIWHVHRSCLTSLTLPGFRHDLVSYGSMLKLNIRVALK</sequence>
<evidence type="ECO:0000313" key="1">
    <source>
        <dbReference type="EMBL" id="KAK6928703.1"/>
    </source>
</evidence>
<protein>
    <submittedName>
        <fullName evidence="1">Uncharacterized protein</fullName>
    </submittedName>
</protein>
<dbReference type="EMBL" id="JBAMMX010000013">
    <property type="protein sequence ID" value="KAK6928703.1"/>
    <property type="molecule type" value="Genomic_DNA"/>
</dbReference>
<evidence type="ECO:0000313" key="2">
    <source>
        <dbReference type="Proteomes" id="UP001370490"/>
    </source>
</evidence>